<keyword evidence="4 5" id="KW-0472">Membrane</keyword>
<protein>
    <submittedName>
        <fullName evidence="7">YIP1 family protein</fullName>
    </submittedName>
</protein>
<proteinExistence type="predicted"/>
<reference evidence="7 8" key="1">
    <citation type="submission" date="2020-10" db="EMBL/GenBank/DDBJ databases">
        <title>Connecting structure to function with the recovery of over 1000 high-quality activated sludge metagenome-assembled genomes encoding full-length rRNA genes using long-read sequencing.</title>
        <authorList>
            <person name="Singleton C.M."/>
            <person name="Petriglieri F."/>
            <person name="Kristensen J.M."/>
            <person name="Kirkegaard R.H."/>
            <person name="Michaelsen T.Y."/>
            <person name="Andersen M.H."/>
            <person name="Karst S.M."/>
            <person name="Dueholm M.S."/>
            <person name="Nielsen P.H."/>
            <person name="Albertsen M."/>
        </authorList>
    </citation>
    <scope>NUCLEOTIDE SEQUENCE [LARGE SCALE GENOMIC DNA]</scope>
    <source>
        <strain evidence="7">OdNE_18-Q3-R46-58_MAXAC.008</strain>
    </source>
</reference>
<evidence type="ECO:0000256" key="4">
    <source>
        <dbReference type="ARBA" id="ARBA00023136"/>
    </source>
</evidence>
<dbReference type="Pfam" id="PF04893">
    <property type="entry name" value="Yip1"/>
    <property type="match status" value="1"/>
</dbReference>
<comment type="caution">
    <text evidence="7">The sequence shown here is derived from an EMBL/GenBank/DDBJ whole genome shotgun (WGS) entry which is preliminary data.</text>
</comment>
<feature type="transmembrane region" description="Helical" evidence="5">
    <location>
        <begin position="195"/>
        <end position="215"/>
    </location>
</feature>
<feature type="transmembrane region" description="Helical" evidence="5">
    <location>
        <begin position="47"/>
        <end position="67"/>
    </location>
</feature>
<name>A0A936F3D0_9BACT</name>
<sequence length="246" mass="26800">MSDQPESLYGHQPEPSRPPAPGLLDQIVGVFTAPVELFQRLNRAPSWGWALGLLIAFALVITVAWGLKVDVDEMLRPILERNPDVQSSQIDMIIEMQKKFLLPFSILGALFGTAAAMALVALFYWLIGKALPEGGAPSYPQALSAAVVPALVKLPQMLLIVVICLVRPIGGLTPDKIAPTSLGYFLHPESLKLQALFYTMDIFYLVEAVLTYLALRHLVRMKTVGALLCVLLPMAFGIGLRVLGAK</sequence>
<evidence type="ECO:0000313" key="8">
    <source>
        <dbReference type="Proteomes" id="UP000709959"/>
    </source>
</evidence>
<dbReference type="Proteomes" id="UP000709959">
    <property type="component" value="Unassembled WGS sequence"/>
</dbReference>
<evidence type="ECO:0000313" key="7">
    <source>
        <dbReference type="EMBL" id="MBK8572387.1"/>
    </source>
</evidence>
<evidence type="ECO:0000256" key="2">
    <source>
        <dbReference type="ARBA" id="ARBA00022692"/>
    </source>
</evidence>
<feature type="domain" description="Yip1" evidence="6">
    <location>
        <begin position="29"/>
        <end position="239"/>
    </location>
</feature>
<dbReference type="EMBL" id="JADKCH010000005">
    <property type="protein sequence ID" value="MBK8572387.1"/>
    <property type="molecule type" value="Genomic_DNA"/>
</dbReference>
<evidence type="ECO:0000256" key="5">
    <source>
        <dbReference type="SAM" id="Phobius"/>
    </source>
</evidence>
<comment type="subcellular location">
    <subcellularLocation>
        <location evidence="1">Membrane</location>
        <topology evidence="1">Multi-pass membrane protein</topology>
    </subcellularLocation>
</comment>
<evidence type="ECO:0000256" key="1">
    <source>
        <dbReference type="ARBA" id="ARBA00004141"/>
    </source>
</evidence>
<dbReference type="AlphaFoldDB" id="A0A936F3D0"/>
<keyword evidence="3 5" id="KW-1133">Transmembrane helix</keyword>
<evidence type="ECO:0000256" key="3">
    <source>
        <dbReference type="ARBA" id="ARBA00022989"/>
    </source>
</evidence>
<dbReference type="InterPro" id="IPR006977">
    <property type="entry name" value="Yip1_dom"/>
</dbReference>
<feature type="transmembrane region" description="Helical" evidence="5">
    <location>
        <begin position="147"/>
        <end position="166"/>
    </location>
</feature>
<evidence type="ECO:0000259" key="6">
    <source>
        <dbReference type="Pfam" id="PF04893"/>
    </source>
</evidence>
<keyword evidence="2 5" id="KW-0812">Transmembrane</keyword>
<feature type="transmembrane region" description="Helical" evidence="5">
    <location>
        <begin position="100"/>
        <end position="127"/>
    </location>
</feature>
<gene>
    <name evidence="7" type="ORF">IPN91_06995</name>
</gene>
<dbReference type="GO" id="GO:0016020">
    <property type="term" value="C:membrane"/>
    <property type="evidence" value="ECO:0007669"/>
    <property type="project" value="UniProtKB-SubCell"/>
</dbReference>
<organism evidence="7 8">
    <name type="scientific">Candidatus Geothrix odensensis</name>
    <dbReference type="NCBI Taxonomy" id="2954440"/>
    <lineage>
        <taxon>Bacteria</taxon>
        <taxon>Pseudomonadati</taxon>
        <taxon>Acidobacteriota</taxon>
        <taxon>Holophagae</taxon>
        <taxon>Holophagales</taxon>
        <taxon>Holophagaceae</taxon>
        <taxon>Geothrix</taxon>
    </lineage>
</organism>
<feature type="transmembrane region" description="Helical" evidence="5">
    <location>
        <begin position="221"/>
        <end position="243"/>
    </location>
</feature>
<accession>A0A936F3D0</accession>